<dbReference type="Gene3D" id="3.40.50.360">
    <property type="match status" value="1"/>
</dbReference>
<evidence type="ECO:0000313" key="2">
    <source>
        <dbReference type="EMBL" id="MPL58350.1"/>
    </source>
</evidence>
<dbReference type="EC" id="1.6.5.2" evidence="2"/>
<feature type="domain" description="NADPH-dependent FMN reductase-like" evidence="1">
    <location>
        <begin position="15"/>
        <end position="162"/>
    </location>
</feature>
<dbReference type="InterPro" id="IPR005025">
    <property type="entry name" value="FMN_Rdtase-like_dom"/>
</dbReference>
<accession>A0A644SUH8</accession>
<keyword evidence="2" id="KW-0560">Oxidoreductase</keyword>
<evidence type="ECO:0000259" key="1">
    <source>
        <dbReference type="Pfam" id="PF03358"/>
    </source>
</evidence>
<dbReference type="PANTHER" id="PTHR30543">
    <property type="entry name" value="CHROMATE REDUCTASE"/>
    <property type="match status" value="1"/>
</dbReference>
<comment type="caution">
    <text evidence="2">The sequence shown here is derived from an EMBL/GenBank/DDBJ whole genome shotgun (WGS) entry which is preliminary data.</text>
</comment>
<dbReference type="GO" id="GO:0010181">
    <property type="term" value="F:FMN binding"/>
    <property type="evidence" value="ECO:0007669"/>
    <property type="project" value="TreeGrafter"/>
</dbReference>
<dbReference type="InterPro" id="IPR050712">
    <property type="entry name" value="NAD(P)H-dep_reductase"/>
</dbReference>
<dbReference type="PANTHER" id="PTHR30543:SF21">
    <property type="entry name" value="NAD(P)H-DEPENDENT FMN REDUCTASE LOT6"/>
    <property type="match status" value="1"/>
</dbReference>
<dbReference type="InterPro" id="IPR029039">
    <property type="entry name" value="Flavoprotein-like_sf"/>
</dbReference>
<dbReference type="Pfam" id="PF03358">
    <property type="entry name" value="FMN_red"/>
    <property type="match status" value="1"/>
</dbReference>
<gene>
    <name evidence="2" type="primary">chrR_1</name>
    <name evidence="2" type="ORF">SDC9_03882</name>
</gene>
<protein>
    <submittedName>
        <fullName evidence="2">Quinone reductase</fullName>
        <ecNumber evidence="2">1.6.5.2</ecNumber>
    </submittedName>
</protein>
<dbReference type="AlphaFoldDB" id="A0A644SUH8"/>
<reference evidence="2" key="1">
    <citation type="submission" date="2019-08" db="EMBL/GenBank/DDBJ databases">
        <authorList>
            <person name="Kucharzyk K."/>
            <person name="Murdoch R.W."/>
            <person name="Higgins S."/>
            <person name="Loffler F."/>
        </authorList>
    </citation>
    <scope>NUCLEOTIDE SEQUENCE</scope>
</reference>
<dbReference type="GO" id="GO:0003955">
    <property type="term" value="F:NAD(P)H dehydrogenase (quinone) activity"/>
    <property type="evidence" value="ECO:0007669"/>
    <property type="project" value="UniProtKB-EC"/>
</dbReference>
<dbReference type="GO" id="GO:0005829">
    <property type="term" value="C:cytosol"/>
    <property type="evidence" value="ECO:0007669"/>
    <property type="project" value="TreeGrafter"/>
</dbReference>
<dbReference type="SUPFAM" id="SSF52218">
    <property type="entry name" value="Flavoproteins"/>
    <property type="match status" value="1"/>
</dbReference>
<dbReference type="EMBL" id="VSSQ01000007">
    <property type="protein sequence ID" value="MPL58350.1"/>
    <property type="molecule type" value="Genomic_DNA"/>
</dbReference>
<proteinExistence type="predicted"/>
<sequence>MKRTNRKGSENMAKKIGVLVGSLRKASYSRQVAKALMELASASYTMEEVALGEIVMYNQDFDDQNNPPASWGAFRERMKEFDAVLFVTPEYNRSVPAVIKNALDVGSRPYGESVWDGKPGAVVSVSPGGLSGFGANHHLRQALVFLNVPAMQQPEAYIGNAAALFDDNGALVNEGTRDFLKKFMESFEAWIATNAAKKA</sequence>
<name>A0A644SUH8_9ZZZZ</name>
<organism evidence="2">
    <name type="scientific">bioreactor metagenome</name>
    <dbReference type="NCBI Taxonomy" id="1076179"/>
    <lineage>
        <taxon>unclassified sequences</taxon>
        <taxon>metagenomes</taxon>
        <taxon>ecological metagenomes</taxon>
    </lineage>
</organism>